<proteinExistence type="predicted"/>
<comment type="caution">
    <text evidence="1">The sequence shown here is derived from an EMBL/GenBank/DDBJ whole genome shotgun (WGS) entry which is preliminary data.</text>
</comment>
<gene>
    <name evidence="1" type="ORF">Adt_03635</name>
    <name evidence="2" type="ORF">Adt_03654</name>
</gene>
<accession>A0ABD1VZA2</accession>
<protein>
    <submittedName>
        <fullName evidence="1">Retrotrans gag domain-containing protein</fullName>
    </submittedName>
</protein>
<reference evidence="1" key="1">
    <citation type="submission" date="2024-07" db="EMBL/GenBank/DDBJ databases">
        <title>Two chromosome-level genome assemblies of Korean endemic species Abeliophyllum distichum and Forsythia ovata (Oleaceae).</title>
        <authorList>
            <person name="Mun J.H."/>
        </authorList>
    </citation>
    <scope>NUCLEOTIDE SEQUENCE</scope>
    <source>
        <strain evidence="1">KNKB198505000391</strain>
        <tissue evidence="1">Leaf</tissue>
    </source>
</reference>
<organism evidence="1 3">
    <name type="scientific">Abeliophyllum distichum</name>
    <dbReference type="NCBI Taxonomy" id="126358"/>
    <lineage>
        <taxon>Eukaryota</taxon>
        <taxon>Viridiplantae</taxon>
        <taxon>Streptophyta</taxon>
        <taxon>Embryophyta</taxon>
        <taxon>Tracheophyta</taxon>
        <taxon>Spermatophyta</taxon>
        <taxon>Magnoliopsida</taxon>
        <taxon>eudicotyledons</taxon>
        <taxon>Gunneridae</taxon>
        <taxon>Pentapetalae</taxon>
        <taxon>asterids</taxon>
        <taxon>lamiids</taxon>
        <taxon>Lamiales</taxon>
        <taxon>Oleaceae</taxon>
        <taxon>Forsythieae</taxon>
        <taxon>Abeliophyllum</taxon>
    </lineage>
</organism>
<reference evidence="3" key="2">
    <citation type="submission" date="2024-07" db="EMBL/GenBank/DDBJ databases">
        <title>Two chromosome-level genome assemblies of Korean endemic species Abeliophyllum distichum and Forsythia ovata (Oleaceae).</title>
        <authorList>
            <person name="Jang H."/>
        </authorList>
    </citation>
    <scope>NUCLEOTIDE SEQUENCE [LARGE SCALE GENOMIC DNA]</scope>
</reference>
<dbReference type="EMBL" id="JBFOLK010000001">
    <property type="protein sequence ID" value="KAL2542676.1"/>
    <property type="molecule type" value="Genomic_DNA"/>
</dbReference>
<evidence type="ECO:0000313" key="2">
    <source>
        <dbReference type="EMBL" id="KAL2542676.1"/>
    </source>
</evidence>
<keyword evidence="3" id="KW-1185">Reference proteome</keyword>
<name>A0ABD1VZA2_9LAMI</name>
<evidence type="ECO:0000313" key="3">
    <source>
        <dbReference type="Proteomes" id="UP001604336"/>
    </source>
</evidence>
<dbReference type="EMBL" id="JBFOLK010000001">
    <property type="protein sequence ID" value="KAL2542657.1"/>
    <property type="molecule type" value="Genomic_DNA"/>
</dbReference>
<dbReference type="Proteomes" id="UP001604336">
    <property type="component" value="Unassembled WGS sequence"/>
</dbReference>
<sequence>MEGKMESKFSDEDDFQLDSRGRLKISLFYNGNPDWWLSRAEMIFKMNRLSEVEKVEAAAACFDGEAWAWFQWVDRRRTVRTWGELKDFMVARFRLDDVFVGEEFST</sequence>
<evidence type="ECO:0000313" key="1">
    <source>
        <dbReference type="EMBL" id="KAL2542657.1"/>
    </source>
</evidence>
<dbReference type="AlphaFoldDB" id="A0ABD1VZA2"/>